<dbReference type="HOGENOM" id="CLU_008964_4_1_1"/>
<proteinExistence type="predicted"/>
<evidence type="ECO:0000256" key="1">
    <source>
        <dbReference type="ARBA" id="ARBA00022741"/>
    </source>
</evidence>
<feature type="region of interest" description="Disordered" evidence="4">
    <location>
        <begin position="773"/>
        <end position="794"/>
    </location>
</feature>
<keyword evidence="8" id="KW-1185">Reference proteome</keyword>
<dbReference type="PROSITE" id="PS51718">
    <property type="entry name" value="G_DYNAMIN_2"/>
    <property type="match status" value="1"/>
</dbReference>
<dbReference type="InterPro" id="IPR027417">
    <property type="entry name" value="P-loop_NTPase"/>
</dbReference>
<evidence type="ECO:0000256" key="2">
    <source>
        <dbReference type="ARBA" id="ARBA00023134"/>
    </source>
</evidence>
<dbReference type="SUPFAM" id="SSF52540">
    <property type="entry name" value="P-loop containing nucleoside triphosphate hydrolases"/>
    <property type="match status" value="1"/>
</dbReference>
<keyword evidence="1" id="KW-0547">Nucleotide-binding</keyword>
<sequence length="873" mass="98174">MNRFGRLGSSTSSKKQKDSSESSSSWSYANADSPPPPIPVSAVLDQEGTAEPQPSQVSQIAASDYAKRTIQLNKQIASLGAGFEFDFPRVAVVGAQSSGKSSLVEAISGINVPRDSGTCTRCPMECSMINDGSDTWSCTINLKVGANAGRPTSSQRFGPQRITDRGSVDLWIRRAQTAILSPHRSSAEFEDMSSDELRRILKEDNQTLSFSKDLIEIEVRDPKLPPLTFVDLPGLIQHHQESQTIKLVENMVKFFIGGERRSNTLMLIVMPAPEDVNNQQAMEIAKRYDRHGIRTIGVLTKPDRLGAGDIGLKASLQAALEGGGDHPLKNGYYCIRLPDDAERQETLGRDELSARADKFFKEAEPWSDVANRSVFGVENLVSSVSKLLVKIIESNLPKLKKQVDDKLKQCRIQLDNLPPPPTGRPLIQLMELIRLFAEDVNKAVMGLEHRQYAQKNRGDIYANFRAEIWRTGINFKPTFSSNVIQHWENQEESWNHASIPEPERVPMPNFAVSMDLKEVRQIINKSIAWELPGHVPFQATLELVRRSTSQWRDPALACFNTVFEHSWQLFDEMITKRFESYESLKYLVKDTTRQHYQACKDAALVVLEKAVQLETSPLYTQNHHYYNSQRDKWRKHFRDAVTTPGIFGSQMQVQEYQSELDLMGDVRAYFKVAFKRFVDYIPLLIEHELSQEFANHLYERLIENVPLHDAQKVTDLMAEKASIRERREQLSSDISRLQAMSLLLKDYEQDAYSDEAMDDEDVQSDVAPSIAPESASYTPVSVSAPSSPKPQSIRAITPEPRLQSFIVEPGPFIAAAVHSVPPDRLFGQPIEAGSIYKEAYEAQPADDLPTTTSTVRRGGKKGKGRHRRDTLGD</sequence>
<dbReference type="PRINTS" id="PR00195">
    <property type="entry name" value="DYNAMIN"/>
</dbReference>
<name>V2Y9M7_MONRO</name>
<dbReference type="STRING" id="1381753.V2Y9M7"/>
<dbReference type="PANTHER" id="PTHR11566">
    <property type="entry name" value="DYNAMIN"/>
    <property type="match status" value="1"/>
</dbReference>
<feature type="coiled-coil region" evidence="3">
    <location>
        <begin position="713"/>
        <end position="740"/>
    </location>
</feature>
<dbReference type="AlphaFoldDB" id="V2Y9M7"/>
<dbReference type="Gene3D" id="1.20.120.1240">
    <property type="entry name" value="Dynamin, middle domain"/>
    <property type="match status" value="1"/>
</dbReference>
<feature type="region of interest" description="Disordered" evidence="4">
    <location>
        <begin position="1"/>
        <end position="56"/>
    </location>
</feature>
<dbReference type="GO" id="GO:0006897">
    <property type="term" value="P:endocytosis"/>
    <property type="evidence" value="ECO:0007669"/>
    <property type="project" value="TreeGrafter"/>
</dbReference>
<dbReference type="GO" id="GO:0048312">
    <property type="term" value="P:intracellular distribution of mitochondria"/>
    <property type="evidence" value="ECO:0007669"/>
    <property type="project" value="TreeGrafter"/>
</dbReference>
<evidence type="ECO:0000256" key="3">
    <source>
        <dbReference type="SAM" id="Coils"/>
    </source>
</evidence>
<dbReference type="InterPro" id="IPR030381">
    <property type="entry name" value="G_DYNAMIN_dom"/>
</dbReference>
<gene>
    <name evidence="7" type="ORF">Moror_14775</name>
</gene>
<feature type="compositionally biased region" description="Low complexity" evidence="4">
    <location>
        <begin position="774"/>
        <end position="792"/>
    </location>
</feature>
<dbReference type="CDD" id="cd08771">
    <property type="entry name" value="DLP_1"/>
    <property type="match status" value="1"/>
</dbReference>
<dbReference type="PROSITE" id="PS51388">
    <property type="entry name" value="GED"/>
    <property type="match status" value="1"/>
</dbReference>
<evidence type="ECO:0000313" key="7">
    <source>
        <dbReference type="EMBL" id="ESK88389.1"/>
    </source>
</evidence>
<feature type="region of interest" description="Disordered" evidence="4">
    <location>
        <begin position="840"/>
        <end position="873"/>
    </location>
</feature>
<keyword evidence="3" id="KW-0175">Coiled coil</keyword>
<dbReference type="InterPro" id="IPR001401">
    <property type="entry name" value="Dynamin_GTPase"/>
</dbReference>
<dbReference type="GO" id="GO:0005525">
    <property type="term" value="F:GTP binding"/>
    <property type="evidence" value="ECO:0007669"/>
    <property type="project" value="InterPro"/>
</dbReference>
<dbReference type="InterPro" id="IPR003130">
    <property type="entry name" value="GED"/>
</dbReference>
<dbReference type="GO" id="GO:0003924">
    <property type="term" value="F:GTPase activity"/>
    <property type="evidence" value="ECO:0007669"/>
    <property type="project" value="InterPro"/>
</dbReference>
<dbReference type="InterPro" id="IPR045063">
    <property type="entry name" value="Dynamin_N"/>
</dbReference>
<dbReference type="GO" id="GO:0000266">
    <property type="term" value="P:mitochondrial fission"/>
    <property type="evidence" value="ECO:0007669"/>
    <property type="project" value="TreeGrafter"/>
</dbReference>
<feature type="domain" description="GED" evidence="5">
    <location>
        <begin position="659"/>
        <end position="752"/>
    </location>
</feature>
<dbReference type="Proteomes" id="UP000017559">
    <property type="component" value="Unassembled WGS sequence"/>
</dbReference>
<feature type="compositionally biased region" description="Basic residues" evidence="4">
    <location>
        <begin position="857"/>
        <end position="873"/>
    </location>
</feature>
<dbReference type="GO" id="GO:0008017">
    <property type="term" value="F:microtubule binding"/>
    <property type="evidence" value="ECO:0007669"/>
    <property type="project" value="TreeGrafter"/>
</dbReference>
<dbReference type="OrthoDB" id="5061070at2759"/>
<keyword evidence="2" id="KW-0342">GTP-binding</keyword>
<evidence type="ECO:0000313" key="8">
    <source>
        <dbReference type="Proteomes" id="UP000017559"/>
    </source>
</evidence>
<dbReference type="GO" id="GO:0016559">
    <property type="term" value="P:peroxisome fission"/>
    <property type="evidence" value="ECO:0007669"/>
    <property type="project" value="TreeGrafter"/>
</dbReference>
<dbReference type="EMBL" id="AWSO01000654">
    <property type="protein sequence ID" value="ESK88389.1"/>
    <property type="molecule type" value="Genomic_DNA"/>
</dbReference>
<dbReference type="InterPro" id="IPR000375">
    <property type="entry name" value="Dynamin_stalk"/>
</dbReference>
<dbReference type="PANTHER" id="PTHR11566:SF21">
    <property type="entry name" value="DYNAMIN RELATED PROTEIN 1, ISOFORM A"/>
    <property type="match status" value="1"/>
</dbReference>
<dbReference type="Pfam" id="PF00350">
    <property type="entry name" value="Dynamin_N"/>
    <property type="match status" value="1"/>
</dbReference>
<dbReference type="GO" id="GO:0005874">
    <property type="term" value="C:microtubule"/>
    <property type="evidence" value="ECO:0007669"/>
    <property type="project" value="TreeGrafter"/>
</dbReference>
<protein>
    <submittedName>
        <fullName evidence="7">Uncharacterized protein</fullName>
    </submittedName>
</protein>
<dbReference type="InterPro" id="IPR020850">
    <property type="entry name" value="GED_dom"/>
</dbReference>
<comment type="caution">
    <text evidence="7">The sequence shown here is derived from an EMBL/GenBank/DDBJ whole genome shotgun (WGS) entry which is preliminary data.</text>
</comment>
<dbReference type="GO" id="GO:0005739">
    <property type="term" value="C:mitochondrion"/>
    <property type="evidence" value="ECO:0007669"/>
    <property type="project" value="TreeGrafter"/>
</dbReference>
<dbReference type="Gene3D" id="3.40.50.300">
    <property type="entry name" value="P-loop containing nucleotide triphosphate hydrolases"/>
    <property type="match status" value="1"/>
</dbReference>
<dbReference type="KEGG" id="mrr:Moror_14775"/>
<evidence type="ECO:0000259" key="5">
    <source>
        <dbReference type="PROSITE" id="PS51388"/>
    </source>
</evidence>
<dbReference type="InterPro" id="IPR022812">
    <property type="entry name" value="Dynamin"/>
</dbReference>
<dbReference type="GO" id="GO:0016020">
    <property type="term" value="C:membrane"/>
    <property type="evidence" value="ECO:0007669"/>
    <property type="project" value="TreeGrafter"/>
</dbReference>
<evidence type="ECO:0000259" key="6">
    <source>
        <dbReference type="PROSITE" id="PS51718"/>
    </source>
</evidence>
<evidence type="ECO:0000256" key="4">
    <source>
        <dbReference type="SAM" id="MobiDB-lite"/>
    </source>
</evidence>
<feature type="domain" description="Dynamin-type G" evidence="6">
    <location>
        <begin position="84"/>
        <end position="397"/>
    </location>
</feature>
<organism evidence="7 8">
    <name type="scientific">Moniliophthora roreri (strain MCA 2997)</name>
    <name type="common">Cocoa frosty pod rot fungus</name>
    <name type="synonym">Crinipellis roreri</name>
    <dbReference type="NCBI Taxonomy" id="1381753"/>
    <lineage>
        <taxon>Eukaryota</taxon>
        <taxon>Fungi</taxon>
        <taxon>Dikarya</taxon>
        <taxon>Basidiomycota</taxon>
        <taxon>Agaricomycotina</taxon>
        <taxon>Agaricomycetes</taxon>
        <taxon>Agaricomycetidae</taxon>
        <taxon>Agaricales</taxon>
        <taxon>Marasmiineae</taxon>
        <taxon>Marasmiaceae</taxon>
        <taxon>Moniliophthora</taxon>
    </lineage>
</organism>
<dbReference type="SMART" id="SM00053">
    <property type="entry name" value="DYNc"/>
    <property type="match status" value="1"/>
</dbReference>
<accession>V2Y9M7</accession>
<dbReference type="Pfam" id="PF01031">
    <property type="entry name" value="Dynamin_M"/>
    <property type="match status" value="1"/>
</dbReference>
<dbReference type="Pfam" id="PF02212">
    <property type="entry name" value="GED"/>
    <property type="match status" value="1"/>
</dbReference>
<reference evidence="7 8" key="1">
    <citation type="journal article" date="2014" name="BMC Genomics">
        <title>Genome and secretome analysis of the hemibiotrophic fungal pathogen, Moniliophthora roreri, which causes frosty pod rot disease of cacao: mechanisms of the biotrophic and necrotrophic phases.</title>
        <authorList>
            <person name="Meinhardt L.W."/>
            <person name="Costa G.G.L."/>
            <person name="Thomazella D.P.T."/>
            <person name="Teixeira P.J.P.L."/>
            <person name="Carazzolle M.F."/>
            <person name="Schuster S.C."/>
            <person name="Carlson J.E."/>
            <person name="Guiltinan M.J."/>
            <person name="Mieczkowski P."/>
            <person name="Farmer A."/>
            <person name="Ramaraj T."/>
            <person name="Crozier J."/>
            <person name="Davis R.E."/>
            <person name="Shao J."/>
            <person name="Melnick R.L."/>
            <person name="Pereira G.A.G."/>
            <person name="Bailey B.A."/>
        </authorList>
    </citation>
    <scope>NUCLEOTIDE SEQUENCE [LARGE SCALE GENOMIC DNA]</scope>
    <source>
        <strain evidence="7 8">MCA 2997</strain>
    </source>
</reference>